<organism evidence="1 2">
    <name type="scientific">Rhizobium leguminosarum bv. trifolii (strain WSM2304)</name>
    <dbReference type="NCBI Taxonomy" id="395492"/>
    <lineage>
        <taxon>Bacteria</taxon>
        <taxon>Pseudomonadati</taxon>
        <taxon>Pseudomonadota</taxon>
        <taxon>Alphaproteobacteria</taxon>
        <taxon>Hyphomicrobiales</taxon>
        <taxon>Rhizobiaceae</taxon>
        <taxon>Rhizobium/Agrobacterium group</taxon>
        <taxon>Rhizobium</taxon>
    </lineage>
</organism>
<keyword evidence="2" id="KW-1185">Reference proteome</keyword>
<proteinExistence type="predicted"/>
<gene>
    <name evidence="1" type="ordered locus">Rleg2_4239</name>
</gene>
<dbReference type="EMBL" id="CP001191">
    <property type="protein sequence ID" value="ACI57500.1"/>
    <property type="molecule type" value="Genomic_DNA"/>
</dbReference>
<dbReference type="RefSeq" id="WP_012559622.1">
    <property type="nucleotide sequence ID" value="NC_011369.1"/>
</dbReference>
<protein>
    <submittedName>
        <fullName evidence="1">Uncharacterized protein</fullName>
    </submittedName>
</protein>
<accession>A0ABF7QTT8</accession>
<dbReference type="AlphaFoldDB" id="A0ABF7QTT8"/>
<name>A0ABF7QTT8_RHILW</name>
<reference evidence="1 2" key="1">
    <citation type="journal article" date="2010" name="Stand. Genomic Sci.">
        <title>Complete genome sequence of Rhizobium leguminosarum bv trifolii strain WSM2304, an effective microsymbiont of the South American clover Trifolium polymorphum.</title>
        <authorList>
            <person name="Reeve W."/>
            <person name="O'Hara G."/>
            <person name="Chain P."/>
            <person name="Ardley J."/>
            <person name="Brau L."/>
            <person name="Nandesena K."/>
            <person name="Tiwari R."/>
            <person name="Malfatti S."/>
            <person name="Kiss H."/>
            <person name="Lapidus A."/>
            <person name="Copeland A."/>
            <person name="Nolan M."/>
            <person name="Land M."/>
            <person name="Ivanova N."/>
            <person name="Mavromatis K."/>
            <person name="Markowitz V."/>
            <person name="Kyrpides N."/>
            <person name="Melino V."/>
            <person name="Denton M."/>
            <person name="Yates R."/>
            <person name="Howieson J."/>
        </authorList>
    </citation>
    <scope>NUCLEOTIDE SEQUENCE [LARGE SCALE GENOMIC DNA]</scope>
    <source>
        <strain evidence="1 2">WSM2304</strain>
    </source>
</reference>
<sequence length="87" mass="8970">MSNVIAFPSLLGASTAPTVSEEISQLLGALAARPPSANDAPFVALVAERQNIIDTANTDDDRFSAYLRMGILLGVGIVALQPCSSPA</sequence>
<dbReference type="KEGG" id="rlt:Rleg2_4239"/>
<dbReference type="Proteomes" id="UP000008330">
    <property type="component" value="Chromosome"/>
</dbReference>
<evidence type="ECO:0000313" key="1">
    <source>
        <dbReference type="EMBL" id="ACI57500.1"/>
    </source>
</evidence>
<evidence type="ECO:0000313" key="2">
    <source>
        <dbReference type="Proteomes" id="UP000008330"/>
    </source>
</evidence>